<dbReference type="InterPro" id="IPR004367">
    <property type="entry name" value="Cyclin_C-dom"/>
</dbReference>
<dbReference type="PROSITE" id="PS00292">
    <property type="entry name" value="CYCLINS"/>
    <property type="match status" value="1"/>
</dbReference>
<keyword evidence="8" id="KW-1185">Reference proteome</keyword>
<comment type="caution">
    <text evidence="7">The sequence shown here is derived from an EMBL/GenBank/DDBJ whole genome shotgun (WGS) entry which is preliminary data.</text>
</comment>
<evidence type="ECO:0000313" key="7">
    <source>
        <dbReference type="EMBL" id="KAJ4456810.1"/>
    </source>
</evidence>
<dbReference type="InterPro" id="IPR048258">
    <property type="entry name" value="Cyclins_cyclin-box"/>
</dbReference>
<proteinExistence type="inferred from homology"/>
<gene>
    <name evidence="7" type="ORF">PAPYR_7834</name>
</gene>
<organism evidence="7 8">
    <name type="scientific">Paratrimastix pyriformis</name>
    <dbReference type="NCBI Taxonomy" id="342808"/>
    <lineage>
        <taxon>Eukaryota</taxon>
        <taxon>Metamonada</taxon>
        <taxon>Preaxostyla</taxon>
        <taxon>Paratrimastigidae</taxon>
        <taxon>Paratrimastix</taxon>
    </lineage>
</organism>
<dbReference type="Pfam" id="PF00134">
    <property type="entry name" value="Cyclin_N"/>
    <property type="match status" value="1"/>
</dbReference>
<dbReference type="EMBL" id="JAPMOS010000060">
    <property type="protein sequence ID" value="KAJ4456810.1"/>
    <property type="molecule type" value="Genomic_DNA"/>
</dbReference>
<dbReference type="InterPro" id="IPR036915">
    <property type="entry name" value="Cyclin-like_sf"/>
</dbReference>
<sequence>MFAPRRVLGDIGNRTGFQFGAGKDALKTHMEGVTSHHTGVPMIPGHIQHHAPAVSGAPTLNPLAPVLSSTVSSVLAMPSHHPQSLAAMPRPLTSSNSFHSLPPPIPHQATMLEPGSPPQLPPLPPACTDPLPAQWDDIDIADTENPQACIEYVQEVYEHFMDYETHNALPDYMHASTQPELTDRLRATIVDWMANVHYQFKLLPETLFLSVALLDRFLALKQVAQNKLQLLGVTCLMTAAKYEEVMSPSIVDFEAITERNCPRADIIRMERTLLSTLKYGLTMPTVLTFLKRYAKASKADSHIGMCARFISELSLTDYRLCQAYRPSMVAAACIYHSMRIMKRPQPWDDTIHHYSGYSEASLQQCATDLRELVKKAPTSRLQALYHKHSSERYLAIAPHCVAEI</sequence>
<keyword evidence="3" id="KW-0131">Cell cycle</keyword>
<dbReference type="Pfam" id="PF02984">
    <property type="entry name" value="Cyclin_C"/>
    <property type="match status" value="1"/>
</dbReference>
<dbReference type="SUPFAM" id="SSF47954">
    <property type="entry name" value="Cyclin-like"/>
    <property type="match status" value="2"/>
</dbReference>
<keyword evidence="1" id="KW-0132">Cell division</keyword>
<evidence type="ECO:0000256" key="4">
    <source>
        <dbReference type="RuleBase" id="RU000383"/>
    </source>
</evidence>
<evidence type="ECO:0000256" key="1">
    <source>
        <dbReference type="ARBA" id="ARBA00022618"/>
    </source>
</evidence>
<evidence type="ECO:0000259" key="6">
    <source>
        <dbReference type="SMART" id="SM01332"/>
    </source>
</evidence>
<dbReference type="Gene3D" id="1.10.472.10">
    <property type="entry name" value="Cyclin-like"/>
    <property type="match status" value="2"/>
</dbReference>
<evidence type="ECO:0000256" key="2">
    <source>
        <dbReference type="ARBA" id="ARBA00023127"/>
    </source>
</evidence>
<protein>
    <submittedName>
        <fullName evidence="7">G2/mitotic-specific cyclin-B</fullName>
    </submittedName>
</protein>
<keyword evidence="2 4" id="KW-0195">Cyclin</keyword>
<feature type="domain" description="Cyclin-like" evidence="5">
    <location>
        <begin position="288"/>
        <end position="371"/>
    </location>
</feature>
<evidence type="ECO:0000259" key="5">
    <source>
        <dbReference type="SMART" id="SM00385"/>
    </source>
</evidence>
<evidence type="ECO:0000313" key="8">
    <source>
        <dbReference type="Proteomes" id="UP001141327"/>
    </source>
</evidence>
<reference evidence="7" key="1">
    <citation type="journal article" date="2022" name="bioRxiv">
        <title>Genomics of Preaxostyla Flagellates Illuminates Evolutionary Transitions and the Path Towards Mitochondrial Loss.</title>
        <authorList>
            <person name="Novak L.V.F."/>
            <person name="Treitli S.C."/>
            <person name="Pyrih J."/>
            <person name="Halakuc P."/>
            <person name="Pipaliya S.V."/>
            <person name="Vacek V."/>
            <person name="Brzon O."/>
            <person name="Soukal P."/>
            <person name="Eme L."/>
            <person name="Dacks J.B."/>
            <person name="Karnkowska A."/>
            <person name="Elias M."/>
            <person name="Hampl V."/>
        </authorList>
    </citation>
    <scope>NUCLEOTIDE SEQUENCE</scope>
    <source>
        <strain evidence="7">RCP-MX</strain>
    </source>
</reference>
<dbReference type="SMART" id="SM00385">
    <property type="entry name" value="CYCLIN"/>
    <property type="match status" value="2"/>
</dbReference>
<dbReference type="SMART" id="SM01332">
    <property type="entry name" value="Cyclin_C"/>
    <property type="match status" value="1"/>
</dbReference>
<dbReference type="InterPro" id="IPR013763">
    <property type="entry name" value="Cyclin-like_dom"/>
</dbReference>
<dbReference type="Proteomes" id="UP001141327">
    <property type="component" value="Unassembled WGS sequence"/>
</dbReference>
<comment type="similarity">
    <text evidence="4">Belongs to the cyclin family.</text>
</comment>
<accession>A0ABQ8UJ19</accession>
<feature type="domain" description="Cyclin-like" evidence="5">
    <location>
        <begin position="191"/>
        <end position="275"/>
    </location>
</feature>
<dbReference type="InterPro" id="IPR006671">
    <property type="entry name" value="Cyclin_N"/>
</dbReference>
<dbReference type="InterPro" id="IPR039361">
    <property type="entry name" value="Cyclin"/>
</dbReference>
<evidence type="ECO:0000256" key="3">
    <source>
        <dbReference type="ARBA" id="ARBA00023306"/>
    </source>
</evidence>
<feature type="domain" description="Cyclin C-terminal" evidence="6">
    <location>
        <begin position="284"/>
        <end position="402"/>
    </location>
</feature>
<name>A0ABQ8UJ19_9EUKA</name>
<dbReference type="PANTHER" id="PTHR10177">
    <property type="entry name" value="CYCLINS"/>
    <property type="match status" value="1"/>
</dbReference>